<name>A0A8J4HAB9_9PROT</name>
<dbReference type="Pfam" id="PF02775">
    <property type="entry name" value="TPP_enzyme_C"/>
    <property type="match status" value="1"/>
</dbReference>
<dbReference type="GO" id="GO:0044281">
    <property type="term" value="P:small molecule metabolic process"/>
    <property type="evidence" value="ECO:0007669"/>
    <property type="project" value="UniProtKB-ARBA"/>
</dbReference>
<comment type="cofactor">
    <cofactor evidence="1">
        <name>[4Fe-4S] cluster</name>
        <dbReference type="ChEBI" id="CHEBI:49883"/>
    </cofactor>
</comment>
<gene>
    <name evidence="4" type="ORF">ENY07_05820</name>
</gene>
<evidence type="ECO:0000256" key="2">
    <source>
        <dbReference type="ARBA" id="ARBA00023002"/>
    </source>
</evidence>
<dbReference type="SUPFAM" id="SSF52518">
    <property type="entry name" value="Thiamin diphosphate-binding fold (THDP-binding)"/>
    <property type="match status" value="1"/>
</dbReference>
<sequence length="283" mass="29732">MPDIAVATAPNLTAQDFKSDIKPIWCPGCGDYSVLTALAKACAELARPRESVALISGIGCSSRLPAYTSVYGFHGVHGRALALAAGVKLARPDLTVIAAGGDGDGLSIGGNHFLHACRRNVDMTYILMDNQVYGMTKGQASPTTAPDWCESKLTPEGTGISPVAPLLLALAAGVNFFARGFAGNPNELARLIAAGITHPGFSVIHVLSPCVTFRAEQRAWKQAVHASDAAPATLPAEALTRFAADDGFTTGILFAGSKPPFMPPRYAVRTTADFERDYEIACK</sequence>
<dbReference type="InterPro" id="IPR011896">
    <property type="entry name" value="OFOB"/>
</dbReference>
<reference evidence="4" key="1">
    <citation type="journal article" date="2020" name="mSystems">
        <title>Genome- and Community-Level Interaction Insights into Carbon Utilization and Element Cycling Functions of Hydrothermarchaeota in Hydrothermal Sediment.</title>
        <authorList>
            <person name="Zhou Z."/>
            <person name="Liu Y."/>
            <person name="Xu W."/>
            <person name="Pan J."/>
            <person name="Luo Z.H."/>
            <person name="Li M."/>
        </authorList>
    </citation>
    <scope>NUCLEOTIDE SEQUENCE</scope>
    <source>
        <strain evidence="4">SpSt-997</strain>
    </source>
</reference>
<evidence type="ECO:0000313" key="4">
    <source>
        <dbReference type="EMBL" id="HGC42723.1"/>
    </source>
</evidence>
<dbReference type="AlphaFoldDB" id="A0A8J4HAB9"/>
<accession>A0A8J4HAB9</accession>
<evidence type="ECO:0000256" key="1">
    <source>
        <dbReference type="ARBA" id="ARBA00001966"/>
    </source>
</evidence>
<dbReference type="GO" id="GO:0016625">
    <property type="term" value="F:oxidoreductase activity, acting on the aldehyde or oxo group of donors, iron-sulfur protein as acceptor"/>
    <property type="evidence" value="ECO:0007669"/>
    <property type="project" value="UniProtKB-ARBA"/>
</dbReference>
<organism evidence="4">
    <name type="scientific">Acidicaldus sp</name>
    <dbReference type="NCBI Taxonomy" id="1872105"/>
    <lineage>
        <taxon>Bacteria</taxon>
        <taxon>Pseudomonadati</taxon>
        <taxon>Pseudomonadota</taxon>
        <taxon>Alphaproteobacteria</taxon>
        <taxon>Acetobacterales</taxon>
        <taxon>Acetobacteraceae</taxon>
        <taxon>Acidicaldus</taxon>
    </lineage>
</organism>
<dbReference type="InterPro" id="IPR011766">
    <property type="entry name" value="TPP_enzyme_TPP-bd"/>
</dbReference>
<proteinExistence type="predicted"/>
<dbReference type="PANTHER" id="PTHR48084">
    <property type="entry name" value="2-OXOGLUTARATE OXIDOREDUCTASE SUBUNIT KORB-RELATED"/>
    <property type="match status" value="1"/>
</dbReference>
<keyword evidence="2" id="KW-0560">Oxidoreductase</keyword>
<dbReference type="EMBL" id="DTQM01000108">
    <property type="protein sequence ID" value="HGC42723.1"/>
    <property type="molecule type" value="Genomic_DNA"/>
</dbReference>
<dbReference type="Gene3D" id="3.40.50.970">
    <property type="match status" value="1"/>
</dbReference>
<dbReference type="GO" id="GO:0030976">
    <property type="term" value="F:thiamine pyrophosphate binding"/>
    <property type="evidence" value="ECO:0007669"/>
    <property type="project" value="InterPro"/>
</dbReference>
<comment type="caution">
    <text evidence="4">The sequence shown here is derived from an EMBL/GenBank/DDBJ whole genome shotgun (WGS) entry which is preliminary data.</text>
</comment>
<evidence type="ECO:0000259" key="3">
    <source>
        <dbReference type="Pfam" id="PF02775"/>
    </source>
</evidence>
<dbReference type="GO" id="GO:0045333">
    <property type="term" value="P:cellular respiration"/>
    <property type="evidence" value="ECO:0007669"/>
    <property type="project" value="UniProtKB-ARBA"/>
</dbReference>
<dbReference type="NCBIfam" id="TIGR02177">
    <property type="entry name" value="PorB_KorB"/>
    <property type="match status" value="1"/>
</dbReference>
<dbReference type="InterPro" id="IPR029061">
    <property type="entry name" value="THDP-binding"/>
</dbReference>
<protein>
    <submittedName>
        <fullName evidence="4">2-oxoacid:ferredoxin oxidoreductase subunit beta</fullName>
    </submittedName>
</protein>
<feature type="domain" description="Thiamine pyrophosphate enzyme TPP-binding" evidence="3">
    <location>
        <begin position="58"/>
        <end position="206"/>
    </location>
</feature>
<dbReference type="CDD" id="cd03375">
    <property type="entry name" value="TPP_OGFOR"/>
    <property type="match status" value="1"/>
</dbReference>
<dbReference type="InterPro" id="IPR051457">
    <property type="entry name" value="2-oxoacid:Fd_oxidoreductase"/>
</dbReference>
<dbReference type="PANTHER" id="PTHR48084:SF4">
    <property type="entry name" value="2-OXOGLUTARATE OXIDOREDUCTASE SUBUNIT KORB"/>
    <property type="match status" value="1"/>
</dbReference>